<dbReference type="InterPro" id="IPR049163">
    <property type="entry name" value="Pif1-like_2B_dom"/>
</dbReference>
<name>A0ABN9M964_9NEOB</name>
<evidence type="ECO:0000313" key="3">
    <source>
        <dbReference type="Proteomes" id="UP001176940"/>
    </source>
</evidence>
<dbReference type="Proteomes" id="UP001176940">
    <property type="component" value="Unassembled WGS sequence"/>
</dbReference>
<dbReference type="Pfam" id="PF21530">
    <property type="entry name" value="Pif1_2B_dom"/>
    <property type="match status" value="1"/>
</dbReference>
<dbReference type="InterPro" id="IPR027417">
    <property type="entry name" value="P-loop_NTPase"/>
</dbReference>
<keyword evidence="3" id="KW-1185">Reference proteome</keyword>
<dbReference type="EMBL" id="CAUEEQ010047608">
    <property type="protein sequence ID" value="CAJ0959457.1"/>
    <property type="molecule type" value="Genomic_DNA"/>
</dbReference>
<evidence type="ECO:0000259" key="1">
    <source>
        <dbReference type="Pfam" id="PF21530"/>
    </source>
</evidence>
<feature type="domain" description="DNA helicase Pif1-like 2B" evidence="1">
    <location>
        <begin position="115"/>
        <end position="158"/>
    </location>
</feature>
<dbReference type="PANTHER" id="PTHR10492:SF57">
    <property type="entry name" value="ATP-DEPENDENT DNA HELICASE"/>
    <property type="match status" value="1"/>
</dbReference>
<accession>A0ABN9M964</accession>
<proteinExistence type="predicted"/>
<evidence type="ECO:0000313" key="2">
    <source>
        <dbReference type="EMBL" id="CAJ0959457.1"/>
    </source>
</evidence>
<protein>
    <recommendedName>
        <fullName evidence="1">DNA helicase Pif1-like 2B domain-containing protein</fullName>
    </recommendedName>
</protein>
<reference evidence="2" key="1">
    <citation type="submission" date="2023-07" db="EMBL/GenBank/DDBJ databases">
        <authorList>
            <person name="Stuckert A."/>
        </authorList>
    </citation>
    <scope>NUCLEOTIDE SEQUENCE</scope>
</reference>
<comment type="caution">
    <text evidence="2">The sequence shown here is derived from an EMBL/GenBank/DDBJ whole genome shotgun (WGS) entry which is preliminary data.</text>
</comment>
<sequence>MRTSQDEVEYNSWLLKLGNGELSNVYGLPEDTTEIPNSFIEEGDLIPAILGDSIEITDATVEAIANKVILTPLNDDVHALKDKILSQVQGENSTYHSIDTIAKEEGVILTDYPIEFFNSLNPTGMPPHELKLKPGAVIILLRNLNRKRGLCNGTRLYLKSLKANVIHAFAFNGKAKGQTVLIPRIDLIYKDKNLTVQM</sequence>
<organism evidence="2 3">
    <name type="scientific">Ranitomeya imitator</name>
    <name type="common">mimic poison frog</name>
    <dbReference type="NCBI Taxonomy" id="111125"/>
    <lineage>
        <taxon>Eukaryota</taxon>
        <taxon>Metazoa</taxon>
        <taxon>Chordata</taxon>
        <taxon>Craniata</taxon>
        <taxon>Vertebrata</taxon>
        <taxon>Euteleostomi</taxon>
        <taxon>Amphibia</taxon>
        <taxon>Batrachia</taxon>
        <taxon>Anura</taxon>
        <taxon>Neobatrachia</taxon>
        <taxon>Hyloidea</taxon>
        <taxon>Dendrobatidae</taxon>
        <taxon>Dendrobatinae</taxon>
        <taxon>Ranitomeya</taxon>
    </lineage>
</organism>
<dbReference type="SUPFAM" id="SSF52540">
    <property type="entry name" value="P-loop containing nucleoside triphosphate hydrolases"/>
    <property type="match status" value="1"/>
</dbReference>
<gene>
    <name evidence="2" type="ORF">RIMI_LOCUS16789662</name>
</gene>
<dbReference type="PANTHER" id="PTHR10492">
    <property type="match status" value="1"/>
</dbReference>